<dbReference type="Proteomes" id="UP001254759">
    <property type="component" value="Unassembled WGS sequence"/>
</dbReference>
<reference evidence="1 2" key="1">
    <citation type="submission" date="2023-07" db="EMBL/GenBank/DDBJ databases">
        <title>Sorghum-associated microbial communities from plants grown in Nebraska, USA.</title>
        <authorList>
            <person name="Schachtman D."/>
        </authorList>
    </citation>
    <scope>NUCLEOTIDE SEQUENCE [LARGE SCALE GENOMIC DNA]</scope>
    <source>
        <strain evidence="1 2">BE107</strain>
    </source>
</reference>
<accession>A0ABU1RVL6</accession>
<sequence>MENLPDICRQANLALLPLADPARAPAMKAYMKQRYDFLGIATPARRLALKPLLATLKTADADVLLTAAEQLWAMPEREFQYAAIDILAKFSRKLELDHVPAMLELAQQKSWWDTVDGLAGVIGDILYRWRHSREMEELVEAALIHPDLWIRRIAMLHQLRWKSDTDAARLFRFATTLAPESDFFIRKAIGWALRDYSWHQPQAVREFVDRMADKLSPLSRREALRAIQTS</sequence>
<dbReference type="EMBL" id="JAVDTT010000004">
    <property type="protein sequence ID" value="MDR6842828.1"/>
    <property type="molecule type" value="Genomic_DNA"/>
</dbReference>
<dbReference type="RefSeq" id="WP_310095413.1">
    <property type="nucleotide sequence ID" value="NZ_JAVDTT010000004.1"/>
</dbReference>
<organism evidence="1 2">
    <name type="scientific">Pseudoxanthomonas sacheonensis</name>
    <dbReference type="NCBI Taxonomy" id="443615"/>
    <lineage>
        <taxon>Bacteria</taxon>
        <taxon>Pseudomonadati</taxon>
        <taxon>Pseudomonadota</taxon>
        <taxon>Gammaproteobacteria</taxon>
        <taxon>Lysobacterales</taxon>
        <taxon>Lysobacteraceae</taxon>
        <taxon>Pseudoxanthomonas</taxon>
    </lineage>
</organism>
<comment type="caution">
    <text evidence="1">The sequence shown here is derived from an EMBL/GenBank/DDBJ whole genome shotgun (WGS) entry which is preliminary data.</text>
</comment>
<dbReference type="PANTHER" id="PTHR34070">
    <property type="entry name" value="ARMADILLO-TYPE FOLD"/>
    <property type="match status" value="1"/>
</dbReference>
<protein>
    <submittedName>
        <fullName evidence="1">3-methyladenine DNA glycosylase AlkD</fullName>
    </submittedName>
</protein>
<dbReference type="PANTHER" id="PTHR34070:SF1">
    <property type="entry name" value="DNA ALKYLATION REPAIR PROTEIN"/>
    <property type="match status" value="1"/>
</dbReference>
<keyword evidence="2" id="KW-1185">Reference proteome</keyword>
<dbReference type="InterPro" id="IPR014825">
    <property type="entry name" value="DNA_alkylation"/>
</dbReference>
<gene>
    <name evidence="1" type="ORF">J2W94_003133</name>
</gene>
<dbReference type="Pfam" id="PF08713">
    <property type="entry name" value="DNA_alkylation"/>
    <property type="match status" value="1"/>
</dbReference>
<dbReference type="InterPro" id="IPR016024">
    <property type="entry name" value="ARM-type_fold"/>
</dbReference>
<dbReference type="CDD" id="cd07064">
    <property type="entry name" value="AlkD_like_1"/>
    <property type="match status" value="1"/>
</dbReference>
<dbReference type="Gene3D" id="1.20.1660.10">
    <property type="entry name" value="Hypothetical protein (EF3068)"/>
    <property type="match status" value="1"/>
</dbReference>
<name>A0ABU1RVL6_9GAMM</name>
<dbReference type="Gene3D" id="1.25.40.290">
    <property type="entry name" value="ARM repeat domains"/>
    <property type="match status" value="1"/>
</dbReference>
<evidence type="ECO:0000313" key="2">
    <source>
        <dbReference type="Proteomes" id="UP001254759"/>
    </source>
</evidence>
<dbReference type="SUPFAM" id="SSF48371">
    <property type="entry name" value="ARM repeat"/>
    <property type="match status" value="1"/>
</dbReference>
<proteinExistence type="predicted"/>
<evidence type="ECO:0000313" key="1">
    <source>
        <dbReference type="EMBL" id="MDR6842828.1"/>
    </source>
</evidence>